<sequence>MKYVYVLTSTPNDLYYEQCLMSVASLRLYMPDADVIILTDNRTAASFTEEQKRTELGKTASQIIVIDFDESIGNAERSRLIKTSIPDYVNDDFLYIDCDTIIAGDLSPIENCPYETAGVLDGHVMLDDHIHKKYFLQRDKALGFHGTEKAGCNINGGIIFARNCACSRELFKKWNEAWKFSAYQKHDLHDQSALNEANWQTGLKMQLLSGEWNCQPSHGGLAFLKDAKIIHYYSSEFSGKNYVPYYKLADKSLQNRIKESGTIPDEIMQMIREPKFQFNKVHIINDSRIVSIMQSPLTFTLADIKSKLPALFNLMENIMAFFRSLGKKIRRK</sequence>
<accession>A0A1T4MET3</accession>
<protein>
    <submittedName>
        <fullName evidence="1">Lipopolysaccharide biosynthesis protein, LPS:glycosyltransferase</fullName>
    </submittedName>
</protein>
<name>A0A1T4MET3_TREPO</name>
<dbReference type="EMBL" id="FUWG01000015">
    <property type="protein sequence ID" value="SJZ65377.1"/>
    <property type="molecule type" value="Genomic_DNA"/>
</dbReference>
<dbReference type="InterPro" id="IPR029044">
    <property type="entry name" value="Nucleotide-diphossugar_trans"/>
</dbReference>
<dbReference type="RefSeq" id="WP_078933852.1">
    <property type="nucleotide sequence ID" value="NZ_FUWG01000015.1"/>
</dbReference>
<keyword evidence="2" id="KW-1185">Reference proteome</keyword>
<dbReference type="InterPro" id="IPR002495">
    <property type="entry name" value="Glyco_trans_8"/>
</dbReference>
<dbReference type="Pfam" id="PF01501">
    <property type="entry name" value="Glyco_transf_8"/>
    <property type="match status" value="1"/>
</dbReference>
<organism evidence="1 2">
    <name type="scientific">Treponema porcinum</name>
    <dbReference type="NCBI Taxonomy" id="261392"/>
    <lineage>
        <taxon>Bacteria</taxon>
        <taxon>Pseudomonadati</taxon>
        <taxon>Spirochaetota</taxon>
        <taxon>Spirochaetia</taxon>
        <taxon>Spirochaetales</taxon>
        <taxon>Treponemataceae</taxon>
        <taxon>Treponema</taxon>
    </lineage>
</organism>
<reference evidence="1 2" key="1">
    <citation type="submission" date="2017-02" db="EMBL/GenBank/DDBJ databases">
        <authorList>
            <person name="Peterson S.W."/>
        </authorList>
    </citation>
    <scope>NUCLEOTIDE SEQUENCE [LARGE SCALE GENOMIC DNA]</scope>
    <source>
        <strain evidence="1 2">ATCC BAA-908</strain>
    </source>
</reference>
<dbReference type="Gene3D" id="3.90.550.10">
    <property type="entry name" value="Spore Coat Polysaccharide Biosynthesis Protein SpsA, Chain A"/>
    <property type="match status" value="1"/>
</dbReference>
<dbReference type="OrthoDB" id="3034663at2"/>
<gene>
    <name evidence="1" type="ORF">SAMN02745149_01959</name>
</gene>
<dbReference type="STRING" id="261392.SAMN02745149_01959"/>
<dbReference type="SUPFAM" id="SSF53448">
    <property type="entry name" value="Nucleotide-diphospho-sugar transferases"/>
    <property type="match status" value="1"/>
</dbReference>
<dbReference type="Proteomes" id="UP000190423">
    <property type="component" value="Unassembled WGS sequence"/>
</dbReference>
<evidence type="ECO:0000313" key="2">
    <source>
        <dbReference type="Proteomes" id="UP000190423"/>
    </source>
</evidence>
<proteinExistence type="predicted"/>
<dbReference type="GeneID" id="78317236"/>
<keyword evidence="1" id="KW-0808">Transferase</keyword>
<dbReference type="GO" id="GO:0016757">
    <property type="term" value="F:glycosyltransferase activity"/>
    <property type="evidence" value="ECO:0007669"/>
    <property type="project" value="InterPro"/>
</dbReference>
<dbReference type="AlphaFoldDB" id="A0A1T4MET3"/>
<evidence type="ECO:0000313" key="1">
    <source>
        <dbReference type="EMBL" id="SJZ65377.1"/>
    </source>
</evidence>